<evidence type="ECO:0000256" key="6">
    <source>
        <dbReference type="ARBA" id="ARBA00023136"/>
    </source>
</evidence>
<dbReference type="InterPro" id="IPR050171">
    <property type="entry name" value="MFS_Transporters"/>
</dbReference>
<evidence type="ECO:0000256" key="2">
    <source>
        <dbReference type="ARBA" id="ARBA00022448"/>
    </source>
</evidence>
<feature type="transmembrane region" description="Helical" evidence="7">
    <location>
        <begin position="20"/>
        <end position="41"/>
    </location>
</feature>
<dbReference type="PROSITE" id="PS50850">
    <property type="entry name" value="MFS"/>
    <property type="match status" value="1"/>
</dbReference>
<proteinExistence type="predicted"/>
<dbReference type="InterPro" id="IPR011701">
    <property type="entry name" value="MFS"/>
</dbReference>
<dbReference type="EMBL" id="VFPU01000002">
    <property type="protein sequence ID" value="TQM91066.1"/>
    <property type="molecule type" value="Genomic_DNA"/>
</dbReference>
<dbReference type="Gene3D" id="1.20.1250.20">
    <property type="entry name" value="MFS general substrate transporter like domains"/>
    <property type="match status" value="2"/>
</dbReference>
<keyword evidence="2" id="KW-0813">Transport</keyword>
<dbReference type="InterPro" id="IPR020846">
    <property type="entry name" value="MFS_dom"/>
</dbReference>
<reference evidence="9 10" key="1">
    <citation type="submission" date="2019-06" db="EMBL/GenBank/DDBJ databases">
        <title>Sequencing the genomes of 1000 actinobacteria strains.</title>
        <authorList>
            <person name="Klenk H.-P."/>
        </authorList>
    </citation>
    <scope>NUCLEOTIDE SEQUENCE [LARGE SCALE GENOMIC DNA]</scope>
    <source>
        <strain evidence="9 10">DSM 12362</strain>
    </source>
</reference>
<dbReference type="InterPro" id="IPR036259">
    <property type="entry name" value="MFS_trans_sf"/>
</dbReference>
<evidence type="ECO:0000259" key="8">
    <source>
        <dbReference type="PROSITE" id="PS50850"/>
    </source>
</evidence>
<keyword evidence="10" id="KW-1185">Reference proteome</keyword>
<dbReference type="PANTHER" id="PTHR23517">
    <property type="entry name" value="RESISTANCE PROTEIN MDTM, PUTATIVE-RELATED-RELATED"/>
    <property type="match status" value="1"/>
</dbReference>
<evidence type="ECO:0000256" key="1">
    <source>
        <dbReference type="ARBA" id="ARBA00004651"/>
    </source>
</evidence>
<evidence type="ECO:0000256" key="3">
    <source>
        <dbReference type="ARBA" id="ARBA00022475"/>
    </source>
</evidence>
<keyword evidence="3" id="KW-1003">Cell membrane</keyword>
<feature type="transmembrane region" description="Helical" evidence="7">
    <location>
        <begin position="147"/>
        <end position="168"/>
    </location>
</feature>
<gene>
    <name evidence="9" type="ORF">FB476_2786</name>
</gene>
<organism evidence="9 10">
    <name type="scientific">Ornithinimicrobium humiphilum</name>
    <dbReference type="NCBI Taxonomy" id="125288"/>
    <lineage>
        <taxon>Bacteria</taxon>
        <taxon>Bacillati</taxon>
        <taxon>Actinomycetota</taxon>
        <taxon>Actinomycetes</taxon>
        <taxon>Micrococcales</taxon>
        <taxon>Ornithinimicrobiaceae</taxon>
        <taxon>Ornithinimicrobium</taxon>
    </lineage>
</organism>
<keyword evidence="6 7" id="KW-0472">Membrane</keyword>
<feature type="transmembrane region" description="Helical" evidence="7">
    <location>
        <begin position="287"/>
        <end position="307"/>
    </location>
</feature>
<evidence type="ECO:0000256" key="4">
    <source>
        <dbReference type="ARBA" id="ARBA00022692"/>
    </source>
</evidence>
<dbReference type="CDD" id="cd17325">
    <property type="entry name" value="MFS_MdtG_SLC18_like"/>
    <property type="match status" value="1"/>
</dbReference>
<dbReference type="AlphaFoldDB" id="A0A543K7K2"/>
<feature type="transmembrane region" description="Helical" evidence="7">
    <location>
        <begin position="258"/>
        <end position="275"/>
    </location>
</feature>
<dbReference type="RefSeq" id="WP_238329798.1">
    <property type="nucleotide sequence ID" value="NZ_BAAAIL010000001.1"/>
</dbReference>
<name>A0A543K7K2_9MICO</name>
<feature type="transmembrane region" description="Helical" evidence="7">
    <location>
        <begin position="85"/>
        <end position="102"/>
    </location>
</feature>
<evidence type="ECO:0000313" key="10">
    <source>
        <dbReference type="Proteomes" id="UP000315133"/>
    </source>
</evidence>
<dbReference type="SUPFAM" id="SSF103473">
    <property type="entry name" value="MFS general substrate transporter"/>
    <property type="match status" value="1"/>
</dbReference>
<feature type="transmembrane region" description="Helical" evidence="7">
    <location>
        <begin position="53"/>
        <end position="78"/>
    </location>
</feature>
<comment type="caution">
    <text evidence="9">The sequence shown here is derived from an EMBL/GenBank/DDBJ whole genome shotgun (WGS) entry which is preliminary data.</text>
</comment>
<evidence type="ECO:0000256" key="7">
    <source>
        <dbReference type="SAM" id="Phobius"/>
    </source>
</evidence>
<accession>A0A543K7K2</accession>
<dbReference type="PANTHER" id="PTHR23517:SF3">
    <property type="entry name" value="INTEGRAL MEMBRANE TRANSPORT PROTEIN"/>
    <property type="match status" value="1"/>
</dbReference>
<feature type="transmembrane region" description="Helical" evidence="7">
    <location>
        <begin position="313"/>
        <end position="334"/>
    </location>
</feature>
<dbReference type="Pfam" id="PF07690">
    <property type="entry name" value="MFS_1"/>
    <property type="match status" value="1"/>
</dbReference>
<keyword evidence="5 7" id="KW-1133">Transmembrane helix</keyword>
<evidence type="ECO:0000256" key="5">
    <source>
        <dbReference type="ARBA" id="ARBA00022989"/>
    </source>
</evidence>
<feature type="transmembrane region" description="Helical" evidence="7">
    <location>
        <begin position="174"/>
        <end position="192"/>
    </location>
</feature>
<protein>
    <submittedName>
        <fullName evidence="9">Putative MFS family arabinose efflux permease</fullName>
    </submittedName>
</protein>
<dbReference type="Proteomes" id="UP000315133">
    <property type="component" value="Unassembled WGS sequence"/>
</dbReference>
<feature type="transmembrane region" description="Helical" evidence="7">
    <location>
        <begin position="222"/>
        <end position="238"/>
    </location>
</feature>
<dbReference type="GO" id="GO:0022857">
    <property type="term" value="F:transmembrane transporter activity"/>
    <property type="evidence" value="ECO:0007669"/>
    <property type="project" value="InterPro"/>
</dbReference>
<comment type="subcellular location">
    <subcellularLocation>
        <location evidence="1">Cell membrane</location>
        <topology evidence="1">Multi-pass membrane protein</topology>
    </subcellularLocation>
</comment>
<evidence type="ECO:0000313" key="9">
    <source>
        <dbReference type="EMBL" id="TQM91066.1"/>
    </source>
</evidence>
<keyword evidence="4 7" id="KW-0812">Transmembrane</keyword>
<sequence length="417" mass="42701">MGVKQAGGRRETMFPLRTVLIGTFAPALLFGVAIGVVLPLIPLSATRLGGSLAVAGFAAALMPVGRVLADVPAGLFAARVGDRRAMFVGALLGAVSACALAWAPGLWVLGAATLTMGTAIAVFNLARQSYLTEITPPAHRARVLSTLGGMHRVGYFVGPFLGAAVLIGNSMRPAYWLAAGCAFVSALVVLAVRAGTHPAREGQPAPPRAPVSLSSLLRRHRPLVMTLGVTTVLVGAVRGARTTVLPLWGEHLGLDAELISVIFGISGGLDMLLFYPSGKIMDRFGRLWIAVPSMLLLALSMVLLPAATTASTTAFVAVLLGIGNGLGSGLMMTLGADVAPADERSAFLGVWRLLQDCGDAVGPLIIAGGAAAGSLAAGIWVTGAMGLGAAAGLGRWVPRYSEHANRATRRRAGIAVG</sequence>
<dbReference type="GO" id="GO:0005886">
    <property type="term" value="C:plasma membrane"/>
    <property type="evidence" value="ECO:0007669"/>
    <property type="project" value="UniProtKB-SubCell"/>
</dbReference>
<feature type="domain" description="Major facilitator superfamily (MFS) profile" evidence="8">
    <location>
        <begin position="19"/>
        <end position="401"/>
    </location>
</feature>